<dbReference type="eggNOG" id="ENOG502RZSM">
    <property type="taxonomic scope" value="Eukaryota"/>
</dbReference>
<dbReference type="OrthoDB" id="3345970at2759"/>
<dbReference type="Proteomes" id="UP000007148">
    <property type="component" value="Unassembled WGS sequence"/>
</dbReference>
<dbReference type="STRING" id="1109443.G4T7Y3"/>
<name>G4T7Y3_SERID</name>
<protein>
    <submittedName>
        <fullName evidence="2">Uncharacterized protein</fullName>
    </submittedName>
</protein>
<sequence>MPLSQLELEEESLLGEHAEGGYKRRSQPPAPRWRNMLTFVLTAMVSGLIFYLIIFSFILSRPGLREKSKEYLFGTSKGNDAANATEALANGPVDADFWNHYIPKPGPDHKTEDGLFDMSADELRAMLASTNGYFARDWSVWLGWNNMRYILEGALMQAQLLNRTLIIPSFVYARACEFPNDVCAKYAKMVNKNDAFYSTEWSSWPIEKQMSFVIPMEMMIDVPHLRKTHKFMMLSEYFHLQGLNASHETTNGQWDRDYYTSGSNKPSMFIVPNHIYDPENIGRVDTFDFPNAPTGQNLTGLAVEYDRRLSEKAEGKKTGIISWKDARDAISSIGVLQDDAGLEAALRSANWLTMHTFEGDMGMDFTKTVIKPIRQVMRMSDARAWVEDYKSVTQDILWLQGEVHLGRKAGLMRFTTEEARDAFARIVLHDILPPKRVRDLAATVDKRLNNINKGRAWMASHMRRGDFVTAGWTMESTIEKHYERIQKRLALGRKILEELTPAKWETYNIPDVTVNQELSHRPPPKEGDFIYLATDERSPDGLRYLQEHGALLFDNVVTAQDRRDFGWGLLFTDIIALVEQQIIGHGSSYFYAHAMSSVAGGMVNIRAANGVDRRSNMID</sequence>
<reference evidence="2 3" key="1">
    <citation type="journal article" date="2011" name="PLoS Pathog.">
        <title>Endophytic Life Strategies Decoded by Genome and Transcriptome Analyses of the Mutualistic Root Symbiont Piriformospora indica.</title>
        <authorList>
            <person name="Zuccaro A."/>
            <person name="Lahrmann U."/>
            <person name="Guldener U."/>
            <person name="Langen G."/>
            <person name="Pfiffi S."/>
            <person name="Biedenkopf D."/>
            <person name="Wong P."/>
            <person name="Samans B."/>
            <person name="Grimm C."/>
            <person name="Basiewicz M."/>
            <person name="Murat C."/>
            <person name="Martin F."/>
            <person name="Kogel K.H."/>
        </authorList>
    </citation>
    <scope>NUCLEOTIDE SEQUENCE [LARGE SCALE GENOMIC DNA]</scope>
    <source>
        <strain evidence="2 3">DSM 11827</strain>
    </source>
</reference>
<keyword evidence="3" id="KW-1185">Reference proteome</keyword>
<evidence type="ECO:0000256" key="1">
    <source>
        <dbReference type="SAM" id="Phobius"/>
    </source>
</evidence>
<feature type="transmembrane region" description="Helical" evidence="1">
    <location>
        <begin position="36"/>
        <end position="59"/>
    </location>
</feature>
<keyword evidence="1" id="KW-0812">Transmembrane</keyword>
<dbReference type="AlphaFoldDB" id="G4T7Y3"/>
<keyword evidence="1" id="KW-1133">Transmembrane helix</keyword>
<evidence type="ECO:0000313" key="3">
    <source>
        <dbReference type="Proteomes" id="UP000007148"/>
    </source>
</evidence>
<dbReference type="Gene3D" id="3.40.50.11350">
    <property type="match status" value="1"/>
</dbReference>
<accession>G4T7Y3</accession>
<dbReference type="EMBL" id="CAFZ01000014">
    <property type="protein sequence ID" value="CCA67426.1"/>
    <property type="molecule type" value="Genomic_DNA"/>
</dbReference>
<organism evidence="2 3">
    <name type="scientific">Serendipita indica (strain DSM 11827)</name>
    <name type="common">Root endophyte fungus</name>
    <name type="synonym">Piriformospora indica</name>
    <dbReference type="NCBI Taxonomy" id="1109443"/>
    <lineage>
        <taxon>Eukaryota</taxon>
        <taxon>Fungi</taxon>
        <taxon>Dikarya</taxon>
        <taxon>Basidiomycota</taxon>
        <taxon>Agaricomycotina</taxon>
        <taxon>Agaricomycetes</taxon>
        <taxon>Sebacinales</taxon>
        <taxon>Serendipitaceae</taxon>
        <taxon>Serendipita</taxon>
    </lineage>
</organism>
<proteinExistence type="predicted"/>
<dbReference type="HOGENOM" id="CLU_026393_1_0_1"/>
<keyword evidence="1" id="KW-0472">Membrane</keyword>
<gene>
    <name evidence="2" type="ORF">PIIN_01257</name>
</gene>
<evidence type="ECO:0000313" key="2">
    <source>
        <dbReference type="EMBL" id="CCA67426.1"/>
    </source>
</evidence>
<comment type="caution">
    <text evidence="2">The sequence shown here is derived from an EMBL/GenBank/DDBJ whole genome shotgun (WGS) entry which is preliminary data.</text>
</comment>
<dbReference type="InParanoid" id="G4T7Y3"/>
<dbReference type="OMA" id="YARSCEY"/>